<dbReference type="InterPro" id="IPR016410">
    <property type="entry name" value="Phage_imm"/>
</dbReference>
<accession>A0A5R9ILF4</accession>
<keyword evidence="3" id="KW-1185">Reference proteome</keyword>
<name>A0A5R9ILF4_9GAMM</name>
<reference evidence="2 3" key="1">
    <citation type="submission" date="2019-05" db="EMBL/GenBank/DDBJ databases">
        <title>Genome sequences of Thalassotalea litorea 1K03283.</title>
        <authorList>
            <person name="Zhang D."/>
        </authorList>
    </citation>
    <scope>NUCLEOTIDE SEQUENCE [LARGE SCALE GENOMIC DNA]</scope>
    <source>
        <strain evidence="2 3">MCCC 1K03283</strain>
    </source>
</reference>
<comment type="caution">
    <text evidence="2">The sequence shown here is derived from an EMBL/GenBank/DDBJ whole genome shotgun (WGS) entry which is preliminary data.</text>
</comment>
<dbReference type="OrthoDB" id="5771061at2"/>
<gene>
    <name evidence="2" type="ORF">FE810_10625</name>
</gene>
<dbReference type="EMBL" id="VCBC01000009">
    <property type="protein sequence ID" value="TLU64897.1"/>
    <property type="molecule type" value="Genomic_DNA"/>
</dbReference>
<dbReference type="Proteomes" id="UP000307790">
    <property type="component" value="Unassembled WGS sequence"/>
</dbReference>
<dbReference type="AlphaFoldDB" id="A0A5R9ILF4"/>
<dbReference type="Pfam" id="PF14373">
    <property type="entry name" value="Imm_superinfect"/>
    <property type="match status" value="1"/>
</dbReference>
<sequence length="72" mass="7905">MLALIFNRKHFKLILLACIPAGFSLIAWSGVLVWAVTGKAVEKYTKKNQASEPGALDSRGQQKSEIKSESKT</sequence>
<feature type="region of interest" description="Disordered" evidence="1">
    <location>
        <begin position="46"/>
        <end position="72"/>
    </location>
</feature>
<protein>
    <submittedName>
        <fullName evidence="2">Superinfection immunity protein</fullName>
    </submittedName>
</protein>
<evidence type="ECO:0000313" key="3">
    <source>
        <dbReference type="Proteomes" id="UP000307790"/>
    </source>
</evidence>
<organism evidence="2 3">
    <name type="scientific">Thalassotalea litorea</name>
    <dbReference type="NCBI Taxonomy" id="2020715"/>
    <lineage>
        <taxon>Bacteria</taxon>
        <taxon>Pseudomonadati</taxon>
        <taxon>Pseudomonadota</taxon>
        <taxon>Gammaproteobacteria</taxon>
        <taxon>Alteromonadales</taxon>
        <taxon>Colwelliaceae</taxon>
        <taxon>Thalassotalea</taxon>
    </lineage>
</organism>
<proteinExistence type="predicted"/>
<evidence type="ECO:0000256" key="1">
    <source>
        <dbReference type="SAM" id="MobiDB-lite"/>
    </source>
</evidence>
<feature type="compositionally biased region" description="Basic and acidic residues" evidence="1">
    <location>
        <begin position="60"/>
        <end position="72"/>
    </location>
</feature>
<evidence type="ECO:0000313" key="2">
    <source>
        <dbReference type="EMBL" id="TLU64897.1"/>
    </source>
</evidence>